<evidence type="ECO:0000313" key="3">
    <source>
        <dbReference type="Proteomes" id="UP000308652"/>
    </source>
</evidence>
<feature type="region of interest" description="Disordered" evidence="1">
    <location>
        <begin position="1"/>
        <end position="98"/>
    </location>
</feature>
<dbReference type="EMBL" id="ML213590">
    <property type="protein sequence ID" value="TFK45163.1"/>
    <property type="molecule type" value="Genomic_DNA"/>
</dbReference>
<sequence>MAPKRGAQLNTLSPNDALSHGPPSPAIPRANSPSSIAQLFTRPAKWFNRSASASKVNTTTPEPRASLSSGSGGRKHKISRPTDPRPILDGYQGNIGSR</sequence>
<gene>
    <name evidence="2" type="ORF">BDQ12DRAFT_50607</name>
</gene>
<name>A0A5C3MKD4_9AGAR</name>
<organism evidence="2 3">
    <name type="scientific">Crucibulum laeve</name>
    <dbReference type="NCBI Taxonomy" id="68775"/>
    <lineage>
        <taxon>Eukaryota</taxon>
        <taxon>Fungi</taxon>
        <taxon>Dikarya</taxon>
        <taxon>Basidiomycota</taxon>
        <taxon>Agaricomycotina</taxon>
        <taxon>Agaricomycetes</taxon>
        <taxon>Agaricomycetidae</taxon>
        <taxon>Agaricales</taxon>
        <taxon>Agaricineae</taxon>
        <taxon>Nidulariaceae</taxon>
        <taxon>Crucibulum</taxon>
    </lineage>
</organism>
<evidence type="ECO:0000256" key="1">
    <source>
        <dbReference type="SAM" id="MobiDB-lite"/>
    </source>
</evidence>
<dbReference type="OrthoDB" id="2794538at2759"/>
<feature type="compositionally biased region" description="Polar residues" evidence="1">
    <location>
        <begin position="49"/>
        <end position="69"/>
    </location>
</feature>
<evidence type="ECO:0000313" key="2">
    <source>
        <dbReference type="EMBL" id="TFK45163.1"/>
    </source>
</evidence>
<proteinExistence type="predicted"/>
<reference evidence="2 3" key="1">
    <citation type="journal article" date="2019" name="Nat. Ecol. Evol.">
        <title>Megaphylogeny resolves global patterns of mushroom evolution.</title>
        <authorList>
            <person name="Varga T."/>
            <person name="Krizsan K."/>
            <person name="Foldi C."/>
            <person name="Dima B."/>
            <person name="Sanchez-Garcia M."/>
            <person name="Sanchez-Ramirez S."/>
            <person name="Szollosi G.J."/>
            <person name="Szarkandi J.G."/>
            <person name="Papp V."/>
            <person name="Albert L."/>
            <person name="Andreopoulos W."/>
            <person name="Angelini C."/>
            <person name="Antonin V."/>
            <person name="Barry K.W."/>
            <person name="Bougher N.L."/>
            <person name="Buchanan P."/>
            <person name="Buyck B."/>
            <person name="Bense V."/>
            <person name="Catcheside P."/>
            <person name="Chovatia M."/>
            <person name="Cooper J."/>
            <person name="Damon W."/>
            <person name="Desjardin D."/>
            <person name="Finy P."/>
            <person name="Geml J."/>
            <person name="Haridas S."/>
            <person name="Hughes K."/>
            <person name="Justo A."/>
            <person name="Karasinski D."/>
            <person name="Kautmanova I."/>
            <person name="Kiss B."/>
            <person name="Kocsube S."/>
            <person name="Kotiranta H."/>
            <person name="LaButti K.M."/>
            <person name="Lechner B.E."/>
            <person name="Liimatainen K."/>
            <person name="Lipzen A."/>
            <person name="Lukacs Z."/>
            <person name="Mihaltcheva S."/>
            <person name="Morgado L.N."/>
            <person name="Niskanen T."/>
            <person name="Noordeloos M.E."/>
            <person name="Ohm R.A."/>
            <person name="Ortiz-Santana B."/>
            <person name="Ovrebo C."/>
            <person name="Racz N."/>
            <person name="Riley R."/>
            <person name="Savchenko A."/>
            <person name="Shiryaev A."/>
            <person name="Soop K."/>
            <person name="Spirin V."/>
            <person name="Szebenyi C."/>
            <person name="Tomsovsky M."/>
            <person name="Tulloss R.E."/>
            <person name="Uehling J."/>
            <person name="Grigoriev I.V."/>
            <person name="Vagvolgyi C."/>
            <person name="Papp T."/>
            <person name="Martin F.M."/>
            <person name="Miettinen O."/>
            <person name="Hibbett D.S."/>
            <person name="Nagy L.G."/>
        </authorList>
    </citation>
    <scope>NUCLEOTIDE SEQUENCE [LARGE SCALE GENOMIC DNA]</scope>
    <source>
        <strain evidence="2 3">CBS 166.37</strain>
    </source>
</reference>
<keyword evidence="3" id="KW-1185">Reference proteome</keyword>
<accession>A0A5C3MKD4</accession>
<dbReference type="AlphaFoldDB" id="A0A5C3MKD4"/>
<protein>
    <submittedName>
        <fullName evidence="2">Uncharacterized protein</fullName>
    </submittedName>
</protein>
<dbReference type="STRING" id="68775.A0A5C3MKD4"/>
<dbReference type="Proteomes" id="UP000308652">
    <property type="component" value="Unassembled WGS sequence"/>
</dbReference>